<protein>
    <submittedName>
        <fullName evidence="3">MerR family transcriptional regulator</fullName>
    </submittedName>
</protein>
<dbReference type="EMBL" id="JAJAUY010000001">
    <property type="protein sequence ID" value="MCB5177842.1"/>
    <property type="molecule type" value="Genomic_DNA"/>
</dbReference>
<dbReference type="Gene3D" id="1.10.1660.10">
    <property type="match status" value="1"/>
</dbReference>
<evidence type="ECO:0000313" key="4">
    <source>
        <dbReference type="Proteomes" id="UP001199054"/>
    </source>
</evidence>
<evidence type="ECO:0000313" key="3">
    <source>
        <dbReference type="EMBL" id="MCB5177842.1"/>
    </source>
</evidence>
<dbReference type="CDD" id="cd01282">
    <property type="entry name" value="HTH_MerR-like_sg3"/>
    <property type="match status" value="1"/>
</dbReference>
<evidence type="ECO:0000259" key="2">
    <source>
        <dbReference type="PROSITE" id="PS50937"/>
    </source>
</evidence>
<gene>
    <name evidence="3" type="ORF">LG632_00325</name>
</gene>
<dbReference type="PANTHER" id="PTHR30204">
    <property type="entry name" value="REDOX-CYCLING DRUG-SENSING TRANSCRIPTIONAL ACTIVATOR SOXR"/>
    <property type="match status" value="1"/>
</dbReference>
<reference evidence="3 4" key="1">
    <citation type="submission" date="2021-10" db="EMBL/GenBank/DDBJ databases">
        <title>Streptomyces sp. strain SMC 277, a novel streptomycete isolated from soil.</title>
        <authorList>
            <person name="Chanama M."/>
        </authorList>
    </citation>
    <scope>NUCLEOTIDE SEQUENCE [LARGE SCALE GENOMIC DNA]</scope>
    <source>
        <strain evidence="3 4">SMC 277</strain>
    </source>
</reference>
<dbReference type="InterPro" id="IPR047057">
    <property type="entry name" value="MerR_fam"/>
</dbReference>
<name>A0ABS8AZR8_9ACTN</name>
<dbReference type="Proteomes" id="UP001199054">
    <property type="component" value="Unassembled WGS sequence"/>
</dbReference>
<organism evidence="3 4">
    <name type="scientific">Streptomyces antimicrobicus</name>
    <dbReference type="NCBI Taxonomy" id="2883108"/>
    <lineage>
        <taxon>Bacteria</taxon>
        <taxon>Bacillati</taxon>
        <taxon>Actinomycetota</taxon>
        <taxon>Actinomycetes</taxon>
        <taxon>Kitasatosporales</taxon>
        <taxon>Streptomycetaceae</taxon>
        <taxon>Streptomyces</taxon>
    </lineage>
</organism>
<dbReference type="PROSITE" id="PS50937">
    <property type="entry name" value="HTH_MERR_2"/>
    <property type="match status" value="1"/>
</dbReference>
<dbReference type="PRINTS" id="PR00040">
    <property type="entry name" value="HTHMERR"/>
</dbReference>
<evidence type="ECO:0000256" key="1">
    <source>
        <dbReference type="ARBA" id="ARBA00023125"/>
    </source>
</evidence>
<dbReference type="InterPro" id="IPR000551">
    <property type="entry name" value="MerR-type_HTH_dom"/>
</dbReference>
<proteinExistence type="predicted"/>
<dbReference type="InterPro" id="IPR009061">
    <property type="entry name" value="DNA-bd_dom_put_sf"/>
</dbReference>
<dbReference type="Pfam" id="PF13411">
    <property type="entry name" value="MerR_1"/>
    <property type="match status" value="1"/>
</dbReference>
<dbReference type="PANTHER" id="PTHR30204:SF97">
    <property type="entry name" value="MERR FAMILY REGULATORY PROTEIN"/>
    <property type="match status" value="1"/>
</dbReference>
<accession>A0ABS8AZR8</accession>
<feature type="domain" description="HTH merR-type" evidence="2">
    <location>
        <begin position="1"/>
        <end position="68"/>
    </location>
</feature>
<dbReference type="SMART" id="SM00422">
    <property type="entry name" value="HTH_MERR"/>
    <property type="match status" value="1"/>
</dbReference>
<keyword evidence="4" id="KW-1185">Reference proteome</keyword>
<dbReference type="RefSeq" id="WP_226724242.1">
    <property type="nucleotide sequence ID" value="NZ_JAJAUY010000001.1"/>
</dbReference>
<sequence length="135" mass="14830">MRIGELAARTGVGERSLRYYEQQGLLASDRTPGGHRDFPERAVDRVIRIQELYAAGLNSARIRRILPCMRDEDGGPSVRATPALVADLAAERDRIDRMIGDLVRSRDVLDEVIAAASVDVAPIHPFPPRSVDEAG</sequence>
<keyword evidence="1" id="KW-0238">DNA-binding</keyword>
<dbReference type="SUPFAM" id="SSF46955">
    <property type="entry name" value="Putative DNA-binding domain"/>
    <property type="match status" value="1"/>
</dbReference>
<comment type="caution">
    <text evidence="3">The sequence shown here is derived from an EMBL/GenBank/DDBJ whole genome shotgun (WGS) entry which is preliminary data.</text>
</comment>